<evidence type="ECO:0000256" key="3">
    <source>
        <dbReference type="ARBA" id="ARBA00022989"/>
    </source>
</evidence>
<evidence type="ECO:0000313" key="7">
    <source>
        <dbReference type="Proteomes" id="UP000219331"/>
    </source>
</evidence>
<accession>A0A285SD31</accession>
<dbReference type="EMBL" id="OBML01000004">
    <property type="protein sequence ID" value="SOC03543.1"/>
    <property type="molecule type" value="Genomic_DNA"/>
</dbReference>
<dbReference type="OrthoDB" id="958273at2"/>
<feature type="transmembrane region" description="Helical" evidence="5">
    <location>
        <begin position="21"/>
        <end position="39"/>
    </location>
</feature>
<feature type="transmembrane region" description="Helical" evidence="5">
    <location>
        <begin position="269"/>
        <end position="287"/>
    </location>
</feature>
<reference evidence="6 7" key="1">
    <citation type="submission" date="2017-08" db="EMBL/GenBank/DDBJ databases">
        <authorList>
            <person name="de Groot N.N."/>
        </authorList>
    </citation>
    <scope>NUCLEOTIDE SEQUENCE [LARGE SCALE GENOMIC DNA]</scope>
    <source>
        <strain evidence="6 7">USBA 352</strain>
    </source>
</reference>
<feature type="transmembrane region" description="Helical" evidence="5">
    <location>
        <begin position="243"/>
        <end position="262"/>
    </location>
</feature>
<dbReference type="Pfam" id="PF03595">
    <property type="entry name" value="SLAC1"/>
    <property type="match status" value="1"/>
</dbReference>
<feature type="transmembrane region" description="Helical" evidence="5">
    <location>
        <begin position="120"/>
        <end position="142"/>
    </location>
</feature>
<dbReference type="InterPro" id="IPR038665">
    <property type="entry name" value="Voltage-dep_anion_channel_sf"/>
</dbReference>
<keyword evidence="3 5" id="KW-1133">Transmembrane helix</keyword>
<evidence type="ECO:0000256" key="4">
    <source>
        <dbReference type="ARBA" id="ARBA00023136"/>
    </source>
</evidence>
<name>A0A285SD31_9HYPH</name>
<dbReference type="AlphaFoldDB" id="A0A285SD31"/>
<evidence type="ECO:0000256" key="2">
    <source>
        <dbReference type="ARBA" id="ARBA00022692"/>
    </source>
</evidence>
<feature type="transmembrane region" description="Helical" evidence="5">
    <location>
        <begin position="180"/>
        <end position="198"/>
    </location>
</feature>
<feature type="transmembrane region" description="Helical" evidence="5">
    <location>
        <begin position="93"/>
        <end position="114"/>
    </location>
</feature>
<organism evidence="6 7">
    <name type="scientific">Stappia indica</name>
    <dbReference type="NCBI Taxonomy" id="538381"/>
    <lineage>
        <taxon>Bacteria</taxon>
        <taxon>Pseudomonadati</taxon>
        <taxon>Pseudomonadota</taxon>
        <taxon>Alphaproteobacteria</taxon>
        <taxon>Hyphomicrobiales</taxon>
        <taxon>Stappiaceae</taxon>
        <taxon>Stappia</taxon>
    </lineage>
</organism>
<dbReference type="RefSeq" id="WP_097174589.1">
    <property type="nucleotide sequence ID" value="NZ_OBML01000004.1"/>
</dbReference>
<dbReference type="PANTHER" id="PTHR37955">
    <property type="entry name" value="TELLURITE RESISTANCE PROTEIN TEHA"/>
    <property type="match status" value="1"/>
</dbReference>
<gene>
    <name evidence="6" type="ORF">SAMN05421512_104168</name>
</gene>
<dbReference type="GO" id="GO:0005886">
    <property type="term" value="C:plasma membrane"/>
    <property type="evidence" value="ECO:0007669"/>
    <property type="project" value="TreeGrafter"/>
</dbReference>
<dbReference type="CDD" id="cd09323">
    <property type="entry name" value="TDT_SLAC1_like"/>
    <property type="match status" value="1"/>
</dbReference>
<proteinExistence type="predicted"/>
<keyword evidence="4 5" id="KW-0472">Membrane</keyword>
<feature type="transmembrane region" description="Helical" evidence="5">
    <location>
        <begin position="299"/>
        <end position="320"/>
    </location>
</feature>
<comment type="subcellular location">
    <subcellularLocation>
        <location evidence="1">Membrane</location>
        <topology evidence="1">Multi-pass membrane protein</topology>
    </subcellularLocation>
</comment>
<protein>
    <submittedName>
        <fullName evidence="6">Tellurite resistance protein</fullName>
    </submittedName>
</protein>
<feature type="transmembrane region" description="Helical" evidence="5">
    <location>
        <begin position="154"/>
        <end position="174"/>
    </location>
</feature>
<dbReference type="STRING" id="538381.GCA_001696535_00225"/>
<dbReference type="InterPro" id="IPR004695">
    <property type="entry name" value="SLAC1/Mae1/Ssu1/TehA"/>
</dbReference>
<dbReference type="Proteomes" id="UP000219331">
    <property type="component" value="Unassembled WGS sequence"/>
</dbReference>
<dbReference type="Gene3D" id="1.50.10.150">
    <property type="entry name" value="Voltage-dependent anion channel"/>
    <property type="match status" value="1"/>
</dbReference>
<evidence type="ECO:0000256" key="5">
    <source>
        <dbReference type="SAM" id="Phobius"/>
    </source>
</evidence>
<sequence>MSTTTAAAQAGTADEPWLRHFPITFFAVVMGLAGLSLATRRMEVALSGAPGNISFALTLMTAATFCVIAAVYLAKALRHTDAMKAEWNNPVRIAFFPAITIGVLLVCSGILPHARGLVEAVWMAATAAHLLIILGVVSAWISHRTFEQAHLTPAWFIPAVGNVLVPVAGVDLGYVEISWFFFSVGMLFWVIFLTLVFNRLIFHNPIAERLLPTLVILIAPPSVGFVAWMLLNGGVVDAFARVLYYSALMFVLVTLTQVGRLLRLPFSMAWWAYSFPVAAFTIASALFAESTGATFQRTLSFIAYGVLWAVIAMLVAKTFAAMRRNEICRPE</sequence>
<dbReference type="PANTHER" id="PTHR37955:SF1">
    <property type="entry name" value="DEP DOMAIN-CONTAINING PROTEIN"/>
    <property type="match status" value="1"/>
</dbReference>
<feature type="transmembrane region" description="Helical" evidence="5">
    <location>
        <begin position="210"/>
        <end position="231"/>
    </location>
</feature>
<dbReference type="GO" id="GO:0046583">
    <property type="term" value="F:monoatomic cation efflux transmembrane transporter activity"/>
    <property type="evidence" value="ECO:0007669"/>
    <property type="project" value="TreeGrafter"/>
</dbReference>
<keyword evidence="2 5" id="KW-0812">Transmembrane</keyword>
<evidence type="ECO:0000313" key="6">
    <source>
        <dbReference type="EMBL" id="SOC03543.1"/>
    </source>
</evidence>
<evidence type="ECO:0000256" key="1">
    <source>
        <dbReference type="ARBA" id="ARBA00004141"/>
    </source>
</evidence>
<feature type="transmembrane region" description="Helical" evidence="5">
    <location>
        <begin position="51"/>
        <end position="73"/>
    </location>
</feature>
<keyword evidence="7" id="KW-1185">Reference proteome</keyword>
<dbReference type="InterPro" id="IPR052951">
    <property type="entry name" value="Tellurite_res_ion_channel"/>
</dbReference>